<dbReference type="RefSeq" id="XP_028876660.1">
    <property type="nucleotide sequence ID" value="XM_029032046.1"/>
</dbReference>
<dbReference type="Proteomes" id="UP000192257">
    <property type="component" value="Unassembled WGS sequence"/>
</dbReference>
<name>A0A1X0NCX7_9TRYP</name>
<dbReference type="OrthoDB" id="251862at2759"/>
<feature type="compositionally biased region" description="Basic and acidic residues" evidence="1">
    <location>
        <begin position="116"/>
        <end position="155"/>
    </location>
</feature>
<evidence type="ECO:0000256" key="1">
    <source>
        <dbReference type="SAM" id="MobiDB-lite"/>
    </source>
</evidence>
<proteinExistence type="predicted"/>
<gene>
    <name evidence="2" type="ORF">TM35_002321000</name>
</gene>
<feature type="region of interest" description="Disordered" evidence="1">
    <location>
        <begin position="506"/>
        <end position="541"/>
    </location>
</feature>
<feature type="compositionally biased region" description="Polar residues" evidence="1">
    <location>
        <begin position="31"/>
        <end position="41"/>
    </location>
</feature>
<dbReference type="VEuPathDB" id="TriTrypDB:TM35_002321000"/>
<comment type="caution">
    <text evidence="2">The sequence shown here is derived from an EMBL/GenBank/DDBJ whole genome shotgun (WGS) entry which is preliminary data.</text>
</comment>
<feature type="compositionally biased region" description="Basic and acidic residues" evidence="1">
    <location>
        <begin position="530"/>
        <end position="541"/>
    </location>
</feature>
<dbReference type="GeneID" id="39991826"/>
<sequence>MGTTLSASRRQSDSHSSSSKGASSLSKEDISNTQNTPQRTAAQGREQKFLLHRQHMLQPPKDYDYRRNSNLLSPTITKTEEESTVEATAEYMEDFGGGSQNVFVVNLPTFVNVDEVKNNGSQKREKSRDAVLKRGNDDDTHQYLKSYELSKHPYKEGSSSPINGISCPEKYGPAHDTSMRMKINHRQEDQQEDQKTLLPRVLYSSGTSTHFIDARRKSKSLASDGRSNVDSMADNPLLDSSRGNPSLQHDRNNARTLENAKAVLRKHVNRSFLSSMHNCGASVLSPGLQCNRSGSDIAPLKSTNPLLGSGGSVTYPHTPSHHGRRELVDSSPGKKPKIILQNLNLSSSRSCPVNNSYLRSRDTPLLEGGVTPLLELMETSMDSGVVEECALDSIERGNKMYQRRVVHSVEHSPSPNARSPNCSNQRERIYWPTNSAGEILQTFKSKERETRLVNKINSSDSVAHSINNGESGNGGGNSSGWVAIGSEAGVGSQDWYTRLRQKCQMEELESTTDVSSPKATDTTDTNAAKESSKDGDPLQKK</sequence>
<dbReference type="AlphaFoldDB" id="A0A1X0NCX7"/>
<feature type="region of interest" description="Disordered" evidence="1">
    <location>
        <begin position="1"/>
        <end position="68"/>
    </location>
</feature>
<protein>
    <submittedName>
        <fullName evidence="2">Uncharacterized protein</fullName>
    </submittedName>
</protein>
<dbReference type="EMBL" id="NBCO01000232">
    <property type="protein sequence ID" value="ORC78601.1"/>
    <property type="molecule type" value="Genomic_DNA"/>
</dbReference>
<feature type="region of interest" description="Disordered" evidence="1">
    <location>
        <begin position="214"/>
        <end position="251"/>
    </location>
</feature>
<reference evidence="2 3" key="1">
    <citation type="submission" date="2017-03" db="EMBL/GenBank/DDBJ databases">
        <title>An alternative strategy for trypanosome survival in the mammalian bloodstream revealed through genome and transcriptome analysis of the ubiquitous bovine parasite Trypanosoma (Megatrypanum) theileri.</title>
        <authorList>
            <person name="Kelly S."/>
            <person name="Ivens A."/>
            <person name="Mott A."/>
            <person name="O'Neill E."/>
            <person name="Emms D."/>
            <person name="Macleod O."/>
            <person name="Voorheis P."/>
            <person name="Matthews J."/>
            <person name="Matthews K."/>
            <person name="Carrington M."/>
        </authorList>
    </citation>
    <scope>NUCLEOTIDE SEQUENCE [LARGE SCALE GENOMIC DNA]</scope>
    <source>
        <strain evidence="2">Edinburgh</strain>
    </source>
</reference>
<organism evidence="2 3">
    <name type="scientific">Trypanosoma theileri</name>
    <dbReference type="NCBI Taxonomy" id="67003"/>
    <lineage>
        <taxon>Eukaryota</taxon>
        <taxon>Discoba</taxon>
        <taxon>Euglenozoa</taxon>
        <taxon>Kinetoplastea</taxon>
        <taxon>Metakinetoplastina</taxon>
        <taxon>Trypanosomatida</taxon>
        <taxon>Trypanosomatidae</taxon>
        <taxon>Trypanosoma</taxon>
    </lineage>
</organism>
<accession>A0A1X0NCX7</accession>
<feature type="region of interest" description="Disordered" evidence="1">
    <location>
        <begin position="116"/>
        <end position="176"/>
    </location>
</feature>
<keyword evidence="3" id="KW-1185">Reference proteome</keyword>
<evidence type="ECO:0000313" key="2">
    <source>
        <dbReference type="EMBL" id="ORC78601.1"/>
    </source>
</evidence>
<feature type="compositionally biased region" description="Low complexity" evidence="1">
    <location>
        <begin position="1"/>
        <end position="25"/>
    </location>
</feature>
<evidence type="ECO:0000313" key="3">
    <source>
        <dbReference type="Proteomes" id="UP000192257"/>
    </source>
</evidence>